<accession>A0ACC1WVV1</accession>
<keyword evidence="2" id="KW-1185">Reference proteome</keyword>
<evidence type="ECO:0000313" key="2">
    <source>
        <dbReference type="Proteomes" id="UP001164539"/>
    </source>
</evidence>
<organism evidence="1 2">
    <name type="scientific">Melia azedarach</name>
    <name type="common">Chinaberry tree</name>
    <dbReference type="NCBI Taxonomy" id="155640"/>
    <lineage>
        <taxon>Eukaryota</taxon>
        <taxon>Viridiplantae</taxon>
        <taxon>Streptophyta</taxon>
        <taxon>Embryophyta</taxon>
        <taxon>Tracheophyta</taxon>
        <taxon>Spermatophyta</taxon>
        <taxon>Magnoliopsida</taxon>
        <taxon>eudicotyledons</taxon>
        <taxon>Gunneridae</taxon>
        <taxon>Pentapetalae</taxon>
        <taxon>rosids</taxon>
        <taxon>malvids</taxon>
        <taxon>Sapindales</taxon>
        <taxon>Meliaceae</taxon>
        <taxon>Melia</taxon>
    </lineage>
</organism>
<proteinExistence type="predicted"/>
<dbReference type="EMBL" id="CM051406">
    <property type="protein sequence ID" value="KAJ4703112.1"/>
    <property type="molecule type" value="Genomic_DNA"/>
</dbReference>
<protein>
    <submittedName>
        <fullName evidence="1">P21-activated protein kinase-interacting protein 1-like</fullName>
    </submittedName>
</protein>
<sequence length="233" mass="25395">MGFFSIFDADPFVLLKNFKVHKKGINDLAVHPSGKLALTVGRDECLAMVNLVRGRRSFYHKIGKEASLIKYDVSGEKFFMVTEEKIGVHQAEDAKLLCELDGKKRVLCAAPGENGILFSGGEDRNITAWDTNSGKEAYCIENAHSSRVKGIVVLTRNDGDGAEDPYLVASASSDGVIRVWDVRMASKEKPVPLAETKTNSRLTCLAGSSIKSFKRPETGKSAPKEENAAVEDS</sequence>
<evidence type="ECO:0000313" key="1">
    <source>
        <dbReference type="EMBL" id="KAJ4703112.1"/>
    </source>
</evidence>
<reference evidence="1 2" key="1">
    <citation type="journal article" date="2023" name="Science">
        <title>Complex scaffold remodeling in plant triterpene biosynthesis.</title>
        <authorList>
            <person name="De La Pena R."/>
            <person name="Hodgson H."/>
            <person name="Liu J.C."/>
            <person name="Stephenson M.J."/>
            <person name="Martin A.C."/>
            <person name="Owen C."/>
            <person name="Harkess A."/>
            <person name="Leebens-Mack J."/>
            <person name="Jimenez L.E."/>
            <person name="Osbourn A."/>
            <person name="Sattely E.S."/>
        </authorList>
    </citation>
    <scope>NUCLEOTIDE SEQUENCE [LARGE SCALE GENOMIC DNA]</scope>
    <source>
        <strain evidence="2">cv. JPN11</strain>
        <tissue evidence="1">Leaf</tissue>
    </source>
</reference>
<dbReference type="Proteomes" id="UP001164539">
    <property type="component" value="Chromosome 13"/>
</dbReference>
<name>A0ACC1WVV1_MELAZ</name>
<comment type="caution">
    <text evidence="1">The sequence shown here is derived from an EMBL/GenBank/DDBJ whole genome shotgun (WGS) entry which is preliminary data.</text>
</comment>
<gene>
    <name evidence="1" type="ORF">OWV82_023059</name>
</gene>